<keyword evidence="4" id="KW-0547">Nucleotide-binding</keyword>
<evidence type="ECO:0000256" key="4">
    <source>
        <dbReference type="ARBA" id="ARBA00022741"/>
    </source>
</evidence>
<dbReference type="Proteomes" id="UP000225740">
    <property type="component" value="Unassembled WGS sequence"/>
</dbReference>
<comment type="similarity">
    <text evidence="1">Belongs to the helicase family. DnaB subfamily.</text>
</comment>
<dbReference type="PANTHER" id="PTHR30153:SF2">
    <property type="entry name" value="REPLICATIVE DNA HELICASE"/>
    <property type="match status" value="1"/>
</dbReference>
<keyword evidence="3" id="KW-0235">DNA replication</keyword>
<evidence type="ECO:0000256" key="2">
    <source>
        <dbReference type="ARBA" id="ARBA00022515"/>
    </source>
</evidence>
<dbReference type="GO" id="GO:0043139">
    <property type="term" value="F:5'-3' DNA helicase activity"/>
    <property type="evidence" value="ECO:0007669"/>
    <property type="project" value="UniProtKB-EC"/>
</dbReference>
<reference evidence="13 14" key="1">
    <citation type="submission" date="2017-06" db="EMBL/GenBank/DDBJ databases">
        <title>Description of Rhodopirellula bahusiensis sp. nov.</title>
        <authorList>
            <person name="Kizina J."/>
            <person name="Harder J."/>
        </authorList>
    </citation>
    <scope>NUCLEOTIDE SEQUENCE [LARGE SCALE GENOMIC DNA]</scope>
    <source>
        <strain evidence="13 14">SWK21</strain>
    </source>
</reference>
<sequence length="460" mass="50890">MNRIQLPEDEAAVIGAMIYDAALVDEVVQRIDAAEFTDAALRELFITLVDMRNASKPWGVTALVSELRAIGAHERIGAGTLAALSGAVASKNHATYHADRVRSAAMVKNLQDLGRRLSTISVEKMAARKQTPKDLLDTLDAEIMRLRQSDIAQAEVRNVGEVALEVCDSIDDSIEHGRVRGLRTGLTTIDAVNGGYQPGTLNVLTARPSNGKSVLGLQIATSIGRGFDYQLIEGHNNWFATQDPASTLFVSLEMTEEELAARSLADAAEVDGRRINTHKVTSEQREQLRRAAEEMNDSKAFLYQPIRATVAGIRAAARIHQRKHGLSCLIVDYLQLIDSDAGARDEKETYRVGRICRDMKSMALEFSIPVIVLSQLNRDAENKPPTLAQLADSGKIEQHADTVVAIHRLRGDSEEAQFIFLKWRNGMTPTRDVHFDRKFCRFVDPPEPEVEPHQEFVAYA</sequence>
<keyword evidence="8" id="KW-0238">DNA-binding</keyword>
<dbReference type="InterPro" id="IPR036185">
    <property type="entry name" value="DNA_heli_DnaB-like_N_sf"/>
</dbReference>
<dbReference type="Gene3D" id="1.10.860.10">
    <property type="entry name" value="DNAb Helicase, Chain A"/>
    <property type="match status" value="1"/>
</dbReference>
<feature type="domain" description="SF4 helicase" evidence="12">
    <location>
        <begin position="175"/>
        <end position="449"/>
    </location>
</feature>
<dbReference type="InterPro" id="IPR007693">
    <property type="entry name" value="DNA_helicase_DnaB-like_N"/>
</dbReference>
<accession>A0A2G1W167</accession>
<keyword evidence="9" id="KW-0413">Isomerase</keyword>
<evidence type="ECO:0000256" key="10">
    <source>
        <dbReference type="ARBA" id="ARBA00044969"/>
    </source>
</evidence>
<dbReference type="PANTHER" id="PTHR30153">
    <property type="entry name" value="REPLICATIVE DNA HELICASE DNAB"/>
    <property type="match status" value="1"/>
</dbReference>
<dbReference type="RefSeq" id="WP_099263424.1">
    <property type="nucleotide sequence ID" value="NZ_NIZW01000026.1"/>
</dbReference>
<dbReference type="Gene3D" id="3.40.50.300">
    <property type="entry name" value="P-loop containing nucleotide triphosphate hydrolases"/>
    <property type="match status" value="1"/>
</dbReference>
<dbReference type="GO" id="GO:1990077">
    <property type="term" value="C:primosome complex"/>
    <property type="evidence" value="ECO:0007669"/>
    <property type="project" value="UniProtKB-KW"/>
</dbReference>
<evidence type="ECO:0000313" key="13">
    <source>
        <dbReference type="EMBL" id="PHQ32449.1"/>
    </source>
</evidence>
<dbReference type="InterPro" id="IPR007694">
    <property type="entry name" value="DNA_helicase_DnaB-like_C"/>
</dbReference>
<name>A0A2G1W167_9BACT</name>
<dbReference type="GeneID" id="90611241"/>
<keyword evidence="7" id="KW-0067">ATP-binding</keyword>
<evidence type="ECO:0000256" key="1">
    <source>
        <dbReference type="ARBA" id="ARBA00008428"/>
    </source>
</evidence>
<dbReference type="GO" id="GO:0016787">
    <property type="term" value="F:hydrolase activity"/>
    <property type="evidence" value="ECO:0007669"/>
    <property type="project" value="UniProtKB-KW"/>
</dbReference>
<comment type="catalytic activity">
    <reaction evidence="11">
        <text>ATP + H2O = ADP + phosphate + H(+)</text>
        <dbReference type="Rhea" id="RHEA:13065"/>
        <dbReference type="ChEBI" id="CHEBI:15377"/>
        <dbReference type="ChEBI" id="CHEBI:15378"/>
        <dbReference type="ChEBI" id="CHEBI:30616"/>
        <dbReference type="ChEBI" id="CHEBI:43474"/>
        <dbReference type="ChEBI" id="CHEBI:456216"/>
        <dbReference type="EC" id="5.6.2.3"/>
    </reaction>
</comment>
<evidence type="ECO:0000256" key="5">
    <source>
        <dbReference type="ARBA" id="ARBA00022801"/>
    </source>
</evidence>
<dbReference type="SUPFAM" id="SSF48024">
    <property type="entry name" value="N-terminal domain of DnaB helicase"/>
    <property type="match status" value="1"/>
</dbReference>
<dbReference type="Pfam" id="PF03796">
    <property type="entry name" value="DnaB_C"/>
    <property type="match status" value="1"/>
</dbReference>
<dbReference type="PROSITE" id="PS51199">
    <property type="entry name" value="SF4_HELICASE"/>
    <property type="match status" value="1"/>
</dbReference>
<evidence type="ECO:0000313" key="14">
    <source>
        <dbReference type="Proteomes" id="UP000225740"/>
    </source>
</evidence>
<dbReference type="EC" id="5.6.2.3" evidence="10"/>
<evidence type="ECO:0000259" key="12">
    <source>
        <dbReference type="PROSITE" id="PS51199"/>
    </source>
</evidence>
<evidence type="ECO:0000256" key="7">
    <source>
        <dbReference type="ARBA" id="ARBA00022840"/>
    </source>
</evidence>
<keyword evidence="14" id="KW-1185">Reference proteome</keyword>
<evidence type="ECO:0000256" key="9">
    <source>
        <dbReference type="ARBA" id="ARBA00023235"/>
    </source>
</evidence>
<dbReference type="InterPro" id="IPR016136">
    <property type="entry name" value="DNA_helicase_N/primase_C"/>
</dbReference>
<dbReference type="GO" id="GO:0006269">
    <property type="term" value="P:DNA replication, synthesis of primer"/>
    <property type="evidence" value="ECO:0007669"/>
    <property type="project" value="UniProtKB-KW"/>
</dbReference>
<proteinExistence type="inferred from homology"/>
<gene>
    <name evidence="13" type="ORF">CEE69_25305</name>
</gene>
<evidence type="ECO:0000256" key="8">
    <source>
        <dbReference type="ARBA" id="ARBA00023125"/>
    </source>
</evidence>
<dbReference type="InterPro" id="IPR027417">
    <property type="entry name" value="P-loop_NTPase"/>
</dbReference>
<dbReference type="Pfam" id="PF00772">
    <property type="entry name" value="DnaB"/>
    <property type="match status" value="1"/>
</dbReference>
<evidence type="ECO:0000256" key="6">
    <source>
        <dbReference type="ARBA" id="ARBA00022806"/>
    </source>
</evidence>
<organism evidence="13 14">
    <name type="scientific">Rhodopirellula bahusiensis</name>
    <dbReference type="NCBI Taxonomy" id="2014065"/>
    <lineage>
        <taxon>Bacteria</taxon>
        <taxon>Pseudomonadati</taxon>
        <taxon>Planctomycetota</taxon>
        <taxon>Planctomycetia</taxon>
        <taxon>Pirellulales</taxon>
        <taxon>Pirellulaceae</taxon>
        <taxon>Rhodopirellula</taxon>
    </lineage>
</organism>
<dbReference type="AlphaFoldDB" id="A0A2G1W167"/>
<dbReference type="GO" id="GO:0003677">
    <property type="term" value="F:DNA binding"/>
    <property type="evidence" value="ECO:0007669"/>
    <property type="project" value="UniProtKB-KW"/>
</dbReference>
<evidence type="ECO:0000256" key="11">
    <source>
        <dbReference type="ARBA" id="ARBA00048954"/>
    </source>
</evidence>
<dbReference type="GO" id="GO:0005524">
    <property type="term" value="F:ATP binding"/>
    <property type="evidence" value="ECO:0007669"/>
    <property type="project" value="UniProtKB-KW"/>
</dbReference>
<comment type="caution">
    <text evidence="13">The sequence shown here is derived from an EMBL/GenBank/DDBJ whole genome shotgun (WGS) entry which is preliminary data.</text>
</comment>
<dbReference type="GO" id="GO:0005829">
    <property type="term" value="C:cytosol"/>
    <property type="evidence" value="ECO:0007669"/>
    <property type="project" value="TreeGrafter"/>
</dbReference>
<keyword evidence="6" id="KW-0347">Helicase</keyword>
<protein>
    <recommendedName>
        <fullName evidence="10">DNA 5'-3' helicase</fullName>
        <ecNumber evidence="10">5.6.2.3</ecNumber>
    </recommendedName>
</protein>
<keyword evidence="5" id="KW-0378">Hydrolase</keyword>
<dbReference type="OrthoDB" id="248439at2"/>
<dbReference type="EMBL" id="NIZW01000026">
    <property type="protein sequence ID" value="PHQ32449.1"/>
    <property type="molecule type" value="Genomic_DNA"/>
</dbReference>
<evidence type="ECO:0000256" key="3">
    <source>
        <dbReference type="ARBA" id="ARBA00022705"/>
    </source>
</evidence>
<keyword evidence="2" id="KW-0639">Primosome</keyword>
<dbReference type="SUPFAM" id="SSF52540">
    <property type="entry name" value="P-loop containing nucleoside triphosphate hydrolases"/>
    <property type="match status" value="1"/>
</dbReference>